<dbReference type="OrthoDB" id="2865276at2"/>
<sequence length="183" mass="20626">MKFLTRFLCAFVLLFSIIAVVVPITSHAQSIKVNKSFKSAAKKGQLLGNKGYVGMTYKELKKSVPGKALIAEAVNVYYAKRGGTMYGFEQYNPHTGSISYKIKSTDDVEYISNTYSGKLTHKQMKKYFGHPVGNRTYGTKNKLYKSDVYYIGFRSYKRGKGYITDIAIGTRDMMDLAAFFNGY</sequence>
<name>A0A0M0LF38_9BACL</name>
<dbReference type="RefSeq" id="WP_053417844.1">
    <property type="nucleotide sequence ID" value="NZ_LILB01000005.1"/>
</dbReference>
<protein>
    <submittedName>
        <fullName evidence="1">Uncharacterized protein</fullName>
    </submittedName>
</protein>
<reference evidence="2" key="1">
    <citation type="submission" date="2015-08" db="EMBL/GenBank/DDBJ databases">
        <title>Fjat-10028 dsm 16317.</title>
        <authorList>
            <person name="Liu B."/>
            <person name="Wang J."/>
            <person name="Zhu Y."/>
            <person name="Liu G."/>
            <person name="Chen Q."/>
            <person name="Chen Z."/>
            <person name="Lan J."/>
            <person name="Che J."/>
            <person name="Ge C."/>
            <person name="Shi H."/>
            <person name="Pan Z."/>
            <person name="Liu X."/>
        </authorList>
    </citation>
    <scope>NUCLEOTIDE SEQUENCE [LARGE SCALE GENOMIC DNA]</scope>
    <source>
        <strain evidence="2">DSM 16317</strain>
    </source>
</reference>
<comment type="caution">
    <text evidence="1">The sequence shown here is derived from an EMBL/GenBank/DDBJ whole genome shotgun (WGS) entry which is preliminary data.</text>
</comment>
<dbReference type="EMBL" id="LILB01000005">
    <property type="protein sequence ID" value="KOO49669.1"/>
    <property type="molecule type" value="Genomic_DNA"/>
</dbReference>
<evidence type="ECO:0000313" key="2">
    <source>
        <dbReference type="Proteomes" id="UP000036867"/>
    </source>
</evidence>
<proteinExistence type="predicted"/>
<keyword evidence="2" id="KW-1185">Reference proteome</keyword>
<evidence type="ECO:0000313" key="1">
    <source>
        <dbReference type="EMBL" id="KOO49669.1"/>
    </source>
</evidence>
<dbReference type="GeneID" id="301137437"/>
<gene>
    <name evidence="1" type="ORF">AMD00_15170</name>
</gene>
<accession>A0A0M0LF38</accession>
<dbReference type="AlphaFoldDB" id="A0A0M0LF38"/>
<organism evidence="1 2">
    <name type="scientific">Viridibacillus arvi</name>
    <dbReference type="NCBI Taxonomy" id="263475"/>
    <lineage>
        <taxon>Bacteria</taxon>
        <taxon>Bacillati</taxon>
        <taxon>Bacillota</taxon>
        <taxon>Bacilli</taxon>
        <taxon>Bacillales</taxon>
        <taxon>Caryophanaceae</taxon>
        <taxon>Viridibacillus</taxon>
    </lineage>
</organism>
<dbReference type="Proteomes" id="UP000036867">
    <property type="component" value="Unassembled WGS sequence"/>
</dbReference>